<reference evidence="2 3" key="1">
    <citation type="submission" date="2018-06" db="EMBL/GenBank/DDBJ databases">
        <authorList>
            <consortium name="Pathogen Informatics"/>
            <person name="Doyle S."/>
        </authorList>
    </citation>
    <scope>NUCLEOTIDE SEQUENCE [LARGE SCALE GENOMIC DNA]</scope>
    <source>
        <strain evidence="2 3">NCTC10526</strain>
    </source>
</reference>
<name>A0A379LII4_9GAMM</name>
<keyword evidence="1" id="KW-0472">Membrane</keyword>
<evidence type="ECO:0000313" key="3">
    <source>
        <dbReference type="Proteomes" id="UP000254123"/>
    </source>
</evidence>
<evidence type="ECO:0000256" key="1">
    <source>
        <dbReference type="SAM" id="Phobius"/>
    </source>
</evidence>
<keyword evidence="3" id="KW-1185">Reference proteome</keyword>
<dbReference type="Pfam" id="PF05751">
    <property type="entry name" value="FixH"/>
    <property type="match status" value="1"/>
</dbReference>
<keyword evidence="1" id="KW-0812">Transmembrane</keyword>
<evidence type="ECO:0000313" key="2">
    <source>
        <dbReference type="EMBL" id="SUD90261.1"/>
    </source>
</evidence>
<dbReference type="EMBL" id="UGVC01000001">
    <property type="protein sequence ID" value="SUD90261.1"/>
    <property type="molecule type" value="Genomic_DNA"/>
</dbReference>
<dbReference type="STRING" id="1123034.GCA_000685805_02452"/>
<dbReference type="InterPro" id="IPR008620">
    <property type="entry name" value="FixH"/>
</dbReference>
<keyword evidence="1" id="KW-1133">Transmembrane helix</keyword>
<accession>A0A379LII4</accession>
<organism evidence="2 3">
    <name type="scientific">Psychrobacter phenylpyruvicus</name>
    <dbReference type="NCBI Taxonomy" id="29432"/>
    <lineage>
        <taxon>Bacteria</taxon>
        <taxon>Pseudomonadati</taxon>
        <taxon>Pseudomonadota</taxon>
        <taxon>Gammaproteobacteria</taxon>
        <taxon>Moraxellales</taxon>
        <taxon>Moraxellaceae</taxon>
        <taxon>Psychrobacter</taxon>
    </lineage>
</organism>
<protein>
    <submittedName>
        <fullName evidence="2">Uncharacterized protein conserved in bacteria</fullName>
    </submittedName>
</protein>
<dbReference type="AlphaFoldDB" id="A0A379LII4"/>
<gene>
    <name evidence="2" type="ORF">NCTC10526_00584</name>
</gene>
<sequence length="201" mass="23471">MYAIEGFTMKKSTSPTNFGHQDTQPWYKNYMVIIFVIGLPLFVVVACIWFVFYSVQIKDTVVRDDWYMDGKTLYQDVSRDKLAHDLDLRGEMIFDKDGKVIFYLNYPQQSLASGKLLDGTPLYYPDKLTLSISHATDINKDRDAILQHVKDNQYSANIQLDELESKYYVQVSNEGELNWRLREVGKLPQDRINFKPLQSFD</sequence>
<dbReference type="Proteomes" id="UP000254123">
    <property type="component" value="Unassembled WGS sequence"/>
</dbReference>
<feature type="transmembrane region" description="Helical" evidence="1">
    <location>
        <begin position="30"/>
        <end position="53"/>
    </location>
</feature>
<proteinExistence type="predicted"/>